<protein>
    <recommendedName>
        <fullName evidence="4">Transmembrane protein</fullName>
    </recommendedName>
</protein>
<dbReference type="OrthoDB" id="2388670at2"/>
<keyword evidence="1" id="KW-0812">Transmembrane</keyword>
<gene>
    <name evidence="2" type="ORF">SAMN05216412_1082</name>
</gene>
<feature type="transmembrane region" description="Helical" evidence="1">
    <location>
        <begin position="40"/>
        <end position="59"/>
    </location>
</feature>
<evidence type="ECO:0008006" key="4">
    <source>
        <dbReference type="Google" id="ProtNLM"/>
    </source>
</evidence>
<dbReference type="EMBL" id="FOHI01000008">
    <property type="protein sequence ID" value="SET53530.1"/>
    <property type="molecule type" value="Genomic_DNA"/>
</dbReference>
<dbReference type="Proteomes" id="UP000183339">
    <property type="component" value="Unassembled WGS sequence"/>
</dbReference>
<keyword evidence="1" id="KW-0472">Membrane</keyword>
<feature type="transmembrane region" description="Helical" evidence="1">
    <location>
        <begin position="169"/>
        <end position="189"/>
    </location>
</feature>
<dbReference type="RefSeq" id="WP_074708846.1">
    <property type="nucleotide sequence ID" value="NZ_FOHI01000008.1"/>
</dbReference>
<evidence type="ECO:0000313" key="2">
    <source>
        <dbReference type="EMBL" id="SET53530.1"/>
    </source>
</evidence>
<organism evidence="2 3">
    <name type="scientific">Nitrosospira multiformis</name>
    <dbReference type="NCBI Taxonomy" id="1231"/>
    <lineage>
        <taxon>Bacteria</taxon>
        <taxon>Pseudomonadati</taxon>
        <taxon>Pseudomonadota</taxon>
        <taxon>Betaproteobacteria</taxon>
        <taxon>Nitrosomonadales</taxon>
        <taxon>Nitrosomonadaceae</taxon>
        <taxon>Nitrosospira</taxon>
    </lineage>
</organism>
<evidence type="ECO:0000313" key="3">
    <source>
        <dbReference type="Proteomes" id="UP000183339"/>
    </source>
</evidence>
<name>A0A1I0F7X4_9PROT</name>
<reference evidence="2 3" key="1">
    <citation type="submission" date="2016-10" db="EMBL/GenBank/DDBJ databases">
        <authorList>
            <person name="de Groot N.N."/>
        </authorList>
    </citation>
    <scope>NUCLEOTIDE SEQUENCE [LARGE SCALE GENOMIC DNA]</scope>
    <source>
        <strain evidence="2 3">Nl7</strain>
    </source>
</reference>
<feature type="transmembrane region" description="Helical" evidence="1">
    <location>
        <begin position="12"/>
        <end position="28"/>
    </location>
</feature>
<dbReference type="AlphaFoldDB" id="A0A1I0F7X4"/>
<proteinExistence type="predicted"/>
<accession>A0A1I0F7X4</accession>
<feature type="transmembrane region" description="Helical" evidence="1">
    <location>
        <begin position="101"/>
        <end position="120"/>
    </location>
</feature>
<sequence length="207" mass="22810">MIGTLSHHPGRSALALGVFYLLLATPIARDWLEASMSRHMLVQMPLLVVIGIIAARLVPGRMQDSLLIRFGGAWPCVIAALFASSYWMLPRALDAALTDPWAEVAKFLSLPFLVGFLLVLAWRRLTLIGRGFVWTNFFSMLAVLGWLYIVAPVRVCNSYLVNDQENAGWYMVIASVLLFFWWLGTLLVGGGVGPDKPDQGGSGRTFA</sequence>
<keyword evidence="1" id="KW-1133">Transmembrane helix</keyword>
<feature type="transmembrane region" description="Helical" evidence="1">
    <location>
        <begin position="132"/>
        <end position="149"/>
    </location>
</feature>
<feature type="transmembrane region" description="Helical" evidence="1">
    <location>
        <begin position="66"/>
        <end position="89"/>
    </location>
</feature>
<evidence type="ECO:0000256" key="1">
    <source>
        <dbReference type="SAM" id="Phobius"/>
    </source>
</evidence>